<feature type="transmembrane region" description="Helical" evidence="11">
    <location>
        <begin position="324"/>
        <end position="341"/>
    </location>
</feature>
<dbReference type="GO" id="GO:0016126">
    <property type="term" value="P:sterol biosynthetic process"/>
    <property type="evidence" value="ECO:0007669"/>
    <property type="project" value="TreeGrafter"/>
</dbReference>
<dbReference type="InterPro" id="IPR023074">
    <property type="entry name" value="HMG_CoA_Rdtase_cat_sf"/>
</dbReference>
<protein>
    <recommendedName>
        <fullName evidence="11">3-hydroxy-3-methylglutaryl coenzyme A reductase</fullName>
        <shortName evidence="11">HMG-CoA reductase</shortName>
        <ecNumber evidence="11">1.1.1.34</ecNumber>
    </recommendedName>
</protein>
<comment type="similarity">
    <text evidence="3 11">Belongs to the HMG-CoA reductase family.</text>
</comment>
<dbReference type="InterPro" id="IPR009023">
    <property type="entry name" value="HMG_CoA_Rdtase_NAD(P)-bd_sf"/>
</dbReference>
<dbReference type="EMBL" id="CARXXK010000003">
    <property type="protein sequence ID" value="CAI6361597.1"/>
    <property type="molecule type" value="Genomic_DNA"/>
</dbReference>
<feature type="transmembrane region" description="Helical" evidence="11">
    <location>
        <begin position="204"/>
        <end position="225"/>
    </location>
</feature>
<sequence length="843" mass="91762">MFDNIFGGIGKGCASHPWEVIVGVLTVTACMLTIDKTADPSLSAGPNSLPHSTKIVDDESHAIDVIFMTLIRCIAVLYCYYQFNNLRQLDSKYVLGIAAMFTVFSSFVFSTIVIHYLNGDLKDAMFLFLLVLLVNLKKASLLAQFALSGCSQTEVINNISKGMSLLGPSFSLDSIVCSLVISVGMLSGVQRLETLCMFTCMSFIVNYVVIMSFYPACLSLVLDLLRRGDENGMPFWGDRSQITAICNDHKTDPITNAFKVIMSVGVMIVHAQSRWALSGMETEADNMLGIQVTKFAVFNETEENTHRSVHSSIVHWMASGADHIVILILLLSMIVWFWFFGDRHSVHVLETQKDFKHTHSQTEYRKASVYTSNKMVQTENVDGDIVDGDKNVEIRPFDECLDIYKTQKSAEQLNDDEVLMLVKSNHIKPYMLEKCVNDPERGVGLRRKIIAAESNLTEALIQLPYIGYDYSKVLGTNCENVIGYVAVPVGVAGPLLVDDVFYQVPMATTEGCLVASTNRGCRALTVCGGVITRVVDDGMTRGPVVRFSSVTTASEAKMWMDNPEKFKIIKSAFDSTSRFARLTKLLVRIAGRHLFIRFTASTGDAMGMNMLSKGTEKSLKVIGGYFPDMEILSLSGNFCSDKKPAAVNWIEGRGKYVVSEAIVPSKIVTEVLKTTVAALVDVNISKNLMGSAIAGSIGGNNAHAANVVTAVYIATGQDPAQNVASSNCMTLMEAFGEDLYVSCTMPSVEIGTVGGGTSLPGQSACLEMLGVRGANSETPGANAKRLARILCATVLAGELSLMSALTAGHLVKSHMIHNRSAPSIQNLESEPCESTRQITHCVS</sequence>
<dbReference type="GO" id="GO:0004420">
    <property type="term" value="F:hydroxymethylglutaryl-CoA reductase (NADPH) activity"/>
    <property type="evidence" value="ECO:0007669"/>
    <property type="project" value="UniProtKB-EC"/>
</dbReference>
<dbReference type="GO" id="GO:0008299">
    <property type="term" value="P:isoprenoid biosynthetic process"/>
    <property type="evidence" value="ECO:0007669"/>
    <property type="project" value="InterPro"/>
</dbReference>
<keyword evidence="6 11" id="KW-0521">NADP</keyword>
<comment type="subcellular location">
    <subcellularLocation>
        <location evidence="1 11">Endoplasmic reticulum membrane</location>
        <topology evidence="1 11">Multi-pass membrane protein</topology>
    </subcellularLocation>
</comment>
<evidence type="ECO:0000313" key="13">
    <source>
        <dbReference type="EMBL" id="CAI6361597.1"/>
    </source>
</evidence>
<dbReference type="InterPro" id="IPR009029">
    <property type="entry name" value="HMG_CoA_Rdtase_sub-bd_dom_sf"/>
</dbReference>
<dbReference type="EC" id="1.1.1.34" evidence="11"/>
<dbReference type="PROSITE" id="PS00066">
    <property type="entry name" value="HMG_COA_REDUCTASE_1"/>
    <property type="match status" value="1"/>
</dbReference>
<evidence type="ECO:0000256" key="4">
    <source>
        <dbReference type="ARBA" id="ARBA00022692"/>
    </source>
</evidence>
<dbReference type="InterPro" id="IPR004554">
    <property type="entry name" value="HMG_CoA_Rdtase_eu_arc"/>
</dbReference>
<evidence type="ECO:0000256" key="10">
    <source>
        <dbReference type="ARBA" id="ARBA00049909"/>
    </source>
</evidence>
<dbReference type="PRINTS" id="PR00071">
    <property type="entry name" value="HMGCOARDTASE"/>
</dbReference>
<evidence type="ECO:0000259" key="12">
    <source>
        <dbReference type="PROSITE" id="PS50156"/>
    </source>
</evidence>
<dbReference type="GO" id="GO:0005789">
    <property type="term" value="C:endoplasmic reticulum membrane"/>
    <property type="evidence" value="ECO:0007669"/>
    <property type="project" value="UniProtKB-SubCell"/>
</dbReference>
<comment type="pathway">
    <text evidence="2 11">Metabolic intermediate biosynthesis; (R)-mevalonate biosynthesis; (R)-mevalonate from acetyl-CoA: step 3/3.</text>
</comment>
<dbReference type="InterPro" id="IPR023282">
    <property type="entry name" value="HMG_CoA_Rdtase_N"/>
</dbReference>
<evidence type="ECO:0000256" key="2">
    <source>
        <dbReference type="ARBA" id="ARBA00005084"/>
    </source>
</evidence>
<dbReference type="FunFam" id="3.30.70.420:FF:000001">
    <property type="entry name" value="3-hydroxy-3-methylglutaryl coenzyme A reductase"/>
    <property type="match status" value="1"/>
</dbReference>
<feature type="domain" description="SSD" evidence="12">
    <location>
        <begin position="64"/>
        <end position="220"/>
    </location>
</feature>
<dbReference type="InterPro" id="IPR023076">
    <property type="entry name" value="HMG_CoA_Rdtase_CS"/>
</dbReference>
<keyword evidence="4 11" id="KW-0812">Transmembrane</keyword>
<keyword evidence="14" id="KW-1185">Reference proteome</keyword>
<name>A0AAV0X080_9HEMI</name>
<evidence type="ECO:0000256" key="3">
    <source>
        <dbReference type="ARBA" id="ARBA00007661"/>
    </source>
</evidence>
<feature type="transmembrane region" description="Helical" evidence="11">
    <location>
        <begin position="62"/>
        <end position="81"/>
    </location>
</feature>
<evidence type="ECO:0000256" key="1">
    <source>
        <dbReference type="ARBA" id="ARBA00004477"/>
    </source>
</evidence>
<evidence type="ECO:0000256" key="5">
    <source>
        <dbReference type="ARBA" id="ARBA00022824"/>
    </source>
</evidence>
<reference evidence="13 14" key="1">
    <citation type="submission" date="2023-01" db="EMBL/GenBank/DDBJ databases">
        <authorList>
            <person name="Whitehead M."/>
        </authorList>
    </citation>
    <scope>NUCLEOTIDE SEQUENCE [LARGE SCALE GENOMIC DNA]</scope>
</reference>
<dbReference type="Pfam" id="PF00368">
    <property type="entry name" value="HMG-CoA_red"/>
    <property type="match status" value="1"/>
</dbReference>
<organism evidence="13 14">
    <name type="scientific">Macrosiphum euphorbiae</name>
    <name type="common">potato aphid</name>
    <dbReference type="NCBI Taxonomy" id="13131"/>
    <lineage>
        <taxon>Eukaryota</taxon>
        <taxon>Metazoa</taxon>
        <taxon>Ecdysozoa</taxon>
        <taxon>Arthropoda</taxon>
        <taxon>Hexapoda</taxon>
        <taxon>Insecta</taxon>
        <taxon>Pterygota</taxon>
        <taxon>Neoptera</taxon>
        <taxon>Paraneoptera</taxon>
        <taxon>Hemiptera</taxon>
        <taxon>Sternorrhyncha</taxon>
        <taxon>Aphidomorpha</taxon>
        <taxon>Aphidoidea</taxon>
        <taxon>Aphididae</taxon>
        <taxon>Macrosiphini</taxon>
        <taxon>Macrosiphum</taxon>
    </lineage>
</organism>
<dbReference type="InterPro" id="IPR000731">
    <property type="entry name" value="SSD"/>
</dbReference>
<dbReference type="InterPro" id="IPR002202">
    <property type="entry name" value="HMG_CoA_Rdtase"/>
</dbReference>
<dbReference type="FunFam" id="3.90.770.10:FF:000002">
    <property type="entry name" value="3-hydroxy-3-methylglutaryl coenzyme A reductase"/>
    <property type="match status" value="1"/>
</dbReference>
<dbReference type="Proteomes" id="UP001160148">
    <property type="component" value="Unassembled WGS sequence"/>
</dbReference>
<dbReference type="Pfam" id="PF12349">
    <property type="entry name" value="Sterol-sensing"/>
    <property type="match status" value="1"/>
</dbReference>
<dbReference type="InterPro" id="IPR053958">
    <property type="entry name" value="HMGCR/SNAP/NPC1-like_SSD"/>
</dbReference>
<feature type="transmembrane region" description="Helical" evidence="11">
    <location>
        <begin position="93"/>
        <end position="118"/>
    </location>
</feature>
<feature type="transmembrane region" description="Helical" evidence="11">
    <location>
        <begin position="170"/>
        <end position="192"/>
    </location>
</feature>
<evidence type="ECO:0000256" key="9">
    <source>
        <dbReference type="ARBA" id="ARBA00023136"/>
    </source>
</evidence>
<feature type="transmembrane region" description="Helical" evidence="11">
    <location>
        <begin position="124"/>
        <end position="149"/>
    </location>
</feature>
<accession>A0AAV0X080</accession>
<keyword evidence="5 11" id="KW-0256">Endoplasmic reticulum</keyword>
<dbReference type="Gene3D" id="3.30.70.420">
    <property type="entry name" value="Hydroxymethylglutaryl-CoA reductase, class I/II, NAD/NADP-binding domain"/>
    <property type="match status" value="1"/>
</dbReference>
<gene>
    <name evidence="13" type="ORF">MEUPH1_LOCUS16761</name>
</gene>
<evidence type="ECO:0000256" key="8">
    <source>
        <dbReference type="ARBA" id="ARBA00023002"/>
    </source>
</evidence>
<dbReference type="PANTHER" id="PTHR10572">
    <property type="entry name" value="3-HYDROXY-3-METHYLGLUTARYL-COENZYME A REDUCTASE"/>
    <property type="match status" value="1"/>
</dbReference>
<dbReference type="GO" id="GO:0015936">
    <property type="term" value="P:coenzyme A metabolic process"/>
    <property type="evidence" value="ECO:0007669"/>
    <property type="project" value="InterPro"/>
</dbReference>
<dbReference type="AlphaFoldDB" id="A0AAV0X080"/>
<dbReference type="CDD" id="cd00643">
    <property type="entry name" value="HMG-CoA_reductase_classI"/>
    <property type="match status" value="1"/>
</dbReference>
<keyword evidence="9 11" id="KW-0472">Membrane</keyword>
<dbReference type="SUPFAM" id="SSF55035">
    <property type="entry name" value="NAD-binding domain of HMG-CoA reductase"/>
    <property type="match status" value="1"/>
</dbReference>
<proteinExistence type="inferred from homology"/>
<comment type="caution">
    <text evidence="13">The sequence shown here is derived from an EMBL/GenBank/DDBJ whole genome shotgun (WGS) entry which is preliminary data.</text>
</comment>
<dbReference type="PROSITE" id="PS50065">
    <property type="entry name" value="HMG_COA_REDUCTASE_4"/>
    <property type="match status" value="1"/>
</dbReference>
<keyword evidence="8 11" id="KW-0560">Oxidoreductase</keyword>
<dbReference type="PROSITE" id="PS00318">
    <property type="entry name" value="HMG_COA_REDUCTASE_2"/>
    <property type="match status" value="1"/>
</dbReference>
<dbReference type="SUPFAM" id="SSF56542">
    <property type="entry name" value="Substrate-binding domain of HMG-CoA reductase"/>
    <property type="match status" value="1"/>
</dbReference>
<dbReference type="PROSITE" id="PS01192">
    <property type="entry name" value="HMG_COA_REDUCTASE_3"/>
    <property type="match status" value="1"/>
</dbReference>
<comment type="catalytic activity">
    <reaction evidence="10">
        <text>(R)-mevalonate + 2 NADP(+) + CoA = (3S)-3-hydroxy-3-methylglutaryl-CoA + 2 NADPH + 2 H(+)</text>
        <dbReference type="Rhea" id="RHEA:15989"/>
        <dbReference type="ChEBI" id="CHEBI:15378"/>
        <dbReference type="ChEBI" id="CHEBI:36464"/>
        <dbReference type="ChEBI" id="CHEBI:43074"/>
        <dbReference type="ChEBI" id="CHEBI:57287"/>
        <dbReference type="ChEBI" id="CHEBI:57783"/>
        <dbReference type="ChEBI" id="CHEBI:58349"/>
        <dbReference type="EC" id="1.1.1.34"/>
    </reaction>
    <physiologicalReaction direction="right-to-left" evidence="10">
        <dbReference type="Rhea" id="RHEA:15991"/>
    </physiologicalReaction>
</comment>
<dbReference type="PROSITE" id="PS50156">
    <property type="entry name" value="SSD"/>
    <property type="match status" value="1"/>
</dbReference>
<dbReference type="PANTHER" id="PTHR10572:SF24">
    <property type="entry name" value="3-HYDROXY-3-METHYLGLUTARYL-COENZYME A REDUCTASE"/>
    <property type="match status" value="1"/>
</dbReference>
<evidence type="ECO:0000256" key="7">
    <source>
        <dbReference type="ARBA" id="ARBA00022989"/>
    </source>
</evidence>
<dbReference type="GO" id="GO:0005778">
    <property type="term" value="C:peroxisomal membrane"/>
    <property type="evidence" value="ECO:0007669"/>
    <property type="project" value="TreeGrafter"/>
</dbReference>
<dbReference type="Gene3D" id="3.90.770.10">
    <property type="entry name" value="3-hydroxy-3-methylglutaryl-coenzyme A Reductase, Chain A, domain 2"/>
    <property type="match status" value="1"/>
</dbReference>
<evidence type="ECO:0000256" key="11">
    <source>
        <dbReference type="RuleBase" id="RU361219"/>
    </source>
</evidence>
<dbReference type="Gene3D" id="1.10.3270.10">
    <property type="entry name" value="HMGR, N-terminal domain"/>
    <property type="match status" value="1"/>
</dbReference>
<evidence type="ECO:0000313" key="14">
    <source>
        <dbReference type="Proteomes" id="UP001160148"/>
    </source>
</evidence>
<keyword evidence="7 11" id="KW-1133">Transmembrane helix</keyword>
<evidence type="ECO:0000256" key="6">
    <source>
        <dbReference type="ARBA" id="ARBA00022857"/>
    </source>
</evidence>
<dbReference type="NCBIfam" id="TIGR00533">
    <property type="entry name" value="HMG_CoA_R_NADP"/>
    <property type="match status" value="1"/>
</dbReference>